<dbReference type="InterPro" id="IPR010982">
    <property type="entry name" value="Lambda_DNA-bd_dom_sf"/>
</dbReference>
<dbReference type="Gene3D" id="1.10.260.40">
    <property type="entry name" value="lambda repressor-like DNA-binding domains"/>
    <property type="match status" value="1"/>
</dbReference>
<comment type="caution">
    <text evidence="1">The sequence shown here is derived from an EMBL/GenBank/DDBJ whole genome shotgun (WGS) entry which is preliminary data.</text>
</comment>
<evidence type="ECO:0000313" key="2">
    <source>
        <dbReference type="Proteomes" id="UP000267521"/>
    </source>
</evidence>
<dbReference type="CDD" id="cd00093">
    <property type="entry name" value="HTH_XRE"/>
    <property type="match status" value="1"/>
</dbReference>
<dbReference type="EMBL" id="RDQM01000006">
    <property type="protein sequence ID" value="RMW98877.1"/>
    <property type="molecule type" value="Genomic_DNA"/>
</dbReference>
<dbReference type="AlphaFoldDB" id="A0A3M6Q6T1"/>
<dbReference type="RefSeq" id="WP_122238128.1">
    <property type="nucleotide sequence ID" value="NZ_RDQM01000006.1"/>
</dbReference>
<accession>A0A3M6Q6T1</accession>
<dbReference type="GO" id="GO:0003677">
    <property type="term" value="F:DNA binding"/>
    <property type="evidence" value="ECO:0007669"/>
    <property type="project" value="InterPro"/>
</dbReference>
<dbReference type="SUPFAM" id="SSF47413">
    <property type="entry name" value="lambda repressor-like DNA-binding domains"/>
    <property type="match status" value="1"/>
</dbReference>
<dbReference type="Proteomes" id="UP000267521">
    <property type="component" value="Unassembled WGS sequence"/>
</dbReference>
<proteinExistence type="predicted"/>
<gene>
    <name evidence="1" type="ORF">EBQ26_06110</name>
</gene>
<organism evidence="1 2">
    <name type="scientific">Allofranklinella schreckenbergeri</name>
    <dbReference type="NCBI Taxonomy" id="1076744"/>
    <lineage>
        <taxon>Bacteria</taxon>
        <taxon>Pseudomonadati</taxon>
        <taxon>Pseudomonadota</taxon>
        <taxon>Betaproteobacteria</taxon>
        <taxon>Burkholderiales</taxon>
        <taxon>Comamonadaceae</taxon>
        <taxon>Allofranklinella</taxon>
    </lineage>
</organism>
<protein>
    <recommendedName>
        <fullName evidence="3">HTH cro/C1-type domain-containing protein</fullName>
    </recommendedName>
</protein>
<evidence type="ECO:0008006" key="3">
    <source>
        <dbReference type="Google" id="ProtNLM"/>
    </source>
</evidence>
<sequence>MYHYTDGGLRNVWLANGYTIRQTPYGEAVAIQDLEGLTQAICMALVRKEKPLTRTEFRYIRSSGLQLSQANLASTLGVDAQTVARWEKTARIPKMADKFIRLAYLEHANGNERLRSAFETLRAVERAKFGPQPMKLIVTTQGSHWNARLEDDANCTAEPA</sequence>
<dbReference type="InterPro" id="IPR001387">
    <property type="entry name" value="Cro/C1-type_HTH"/>
</dbReference>
<reference evidence="1 2" key="1">
    <citation type="submission" date="2018-10" db="EMBL/GenBank/DDBJ databases">
        <title>Comamonadaceae CDC group NO-1 genome sequencing and assembly.</title>
        <authorList>
            <person name="Bernier A.-M."/>
            <person name="Bernard K."/>
        </authorList>
    </citation>
    <scope>NUCLEOTIDE SEQUENCE [LARGE SCALE GENOMIC DNA]</scope>
    <source>
        <strain evidence="1 2">NML970147</strain>
    </source>
</reference>
<name>A0A3M6Q6T1_9BURK</name>
<evidence type="ECO:0000313" key="1">
    <source>
        <dbReference type="EMBL" id="RMW98877.1"/>
    </source>
</evidence>